<proteinExistence type="predicted"/>
<protein>
    <submittedName>
        <fullName evidence="1">Uncharacterized protein</fullName>
    </submittedName>
</protein>
<name>A0ABQ5JTI3_9EUKA</name>
<dbReference type="Proteomes" id="UP001057375">
    <property type="component" value="Unassembled WGS sequence"/>
</dbReference>
<organism evidence="1 2">
    <name type="scientific">Aduncisulcus paluster</name>
    <dbReference type="NCBI Taxonomy" id="2918883"/>
    <lineage>
        <taxon>Eukaryota</taxon>
        <taxon>Metamonada</taxon>
        <taxon>Carpediemonas-like organisms</taxon>
        <taxon>Aduncisulcus</taxon>
    </lineage>
</organism>
<dbReference type="EMBL" id="BQXS01011769">
    <property type="protein sequence ID" value="GKT16554.1"/>
    <property type="molecule type" value="Genomic_DNA"/>
</dbReference>
<gene>
    <name evidence="1" type="ORF">ADUPG1_010939</name>
</gene>
<sequence length="907" mass="103743">MPFFSLFTSEIQFTSCRFFVPIKLFTSLTNHYSGYFCAKLQILFLSIFITSIFNSKNTKMSSSTPTIPEECLCTQIVIPEFLHEGECACNPISRDAPNVINPDFPAIEAEDETKEEAASRQLVEHWQCFVAQDMMRGEYYDGPYTHVSIPFPSSSPIKGVYICLSRYSPPSHLIFTFTLAREEVISKKYEFPEICLLKDEYPDVEGGIWYYLPVDLSDVVLCEITGKGKETEHFRIINPTFIREETPEEILIREVKEKLWFDLQTQVPEFVKKGDEESGGRASIPIPRDDPSIISPSFPLVVSIDDSLYKTSGWYDTSIQARDMLKVGHDVLLSHLSIPFPSPSPMKGAYICVYKNHSSPSLLFTFTDSDGKKISKKYEFPEPEFTFAWFFLPIDLDNVVLCEIEGKGISPSLLFTFTDSDGKKISKKYEFPEPEFTFAWFFLPIDLDNVVLCEIEGKGMWENKKCRNFVISSLVFTMPEERIGSEPLSCLPFEHSIDDNYHHDNETRIESKEGRKDEEEEKGMVVSLDIIFFGGKNKLKSQTIFQMNSSTDDVSHFVNHAITESRKAEFLYEGNSCVELLMVLATDITQEGDGSYDQSFTAQVMMQGDDIGGQFTHLSIPFSSSSPMKGAYICLSGYSGKPPPSQLIFTFTSLKGEKISKLYDFPEFIGTHWYFLPVDLSDIVLCEITRKGRVKDERFVLSSLIFFRDETLEETISREAREKLWSEAPVVKPKFVKEGNYEAPGRYSPIPRDDPKLLNPLYSMVKCKDDSFCKEYEDYDKSLKAQEMLKGKGFTPLSQLFIPFPSPSSMKGAFICVNKHVSSPSLLFTFTDCDGKKISKKYEFIRLKHSFEWHFLPIDLDDVVLCEIEGKGMWDQKYSRSFNIYSLVFTAIPEKIIAERLSQLPWK</sequence>
<evidence type="ECO:0000313" key="1">
    <source>
        <dbReference type="EMBL" id="GKT16554.1"/>
    </source>
</evidence>
<accession>A0ABQ5JTI3</accession>
<reference evidence="1" key="1">
    <citation type="submission" date="2022-03" db="EMBL/GenBank/DDBJ databases">
        <title>Draft genome sequence of Aduncisulcus paluster, a free-living microaerophilic Fornicata.</title>
        <authorList>
            <person name="Yuyama I."/>
            <person name="Kume K."/>
            <person name="Tamura T."/>
            <person name="Inagaki Y."/>
            <person name="Hashimoto T."/>
        </authorList>
    </citation>
    <scope>NUCLEOTIDE SEQUENCE</scope>
    <source>
        <strain evidence="1">NY0171</strain>
    </source>
</reference>
<evidence type="ECO:0000313" key="2">
    <source>
        <dbReference type="Proteomes" id="UP001057375"/>
    </source>
</evidence>
<comment type="caution">
    <text evidence="1">The sequence shown here is derived from an EMBL/GenBank/DDBJ whole genome shotgun (WGS) entry which is preliminary data.</text>
</comment>
<keyword evidence="2" id="KW-1185">Reference proteome</keyword>